<sequence>MVSGAWWSRWWRYVVAVLLIGAVVVGVSVGGVVRSRSVAAREHARVQGEVDVLVDGFTEGLRGFRSLLNGHESSGLGDVVSVRSFVCGDGFTCYGFVLTGEGRRLLPGIVSVYGRYSGVDVSADRLVEWLYRPSYELDSKVRYTSFPGRIVVPQWVSAFISWTAKPARVRNTRTGKVQVLDISRWMFLKDKQKGVVVYSDWELVK</sequence>
<protein>
    <submittedName>
        <fullName evidence="2">Uncharacterized protein</fullName>
    </submittedName>
</protein>
<dbReference type="HOGENOM" id="CLU_1386911_0_0_11"/>
<keyword evidence="1" id="KW-1133">Transmembrane helix</keyword>
<organism evidence="2 3">
    <name type="scientific">Scardovia inopinata F0304</name>
    <dbReference type="NCBI Taxonomy" id="641146"/>
    <lineage>
        <taxon>Bacteria</taxon>
        <taxon>Bacillati</taxon>
        <taxon>Actinomycetota</taxon>
        <taxon>Actinomycetes</taxon>
        <taxon>Bifidobacteriales</taxon>
        <taxon>Bifidobacteriaceae</taxon>
        <taxon>Scardovia</taxon>
    </lineage>
</organism>
<accession>W5IGD7</accession>
<keyword evidence="3" id="KW-1185">Reference proteome</keyword>
<gene>
    <name evidence="2" type="ORF">HMPREF9020_01471</name>
</gene>
<proteinExistence type="predicted"/>
<dbReference type="EMBL" id="ADCX01000017">
    <property type="protein sequence ID" value="EFG25944.1"/>
    <property type="molecule type" value="Genomic_DNA"/>
</dbReference>
<comment type="caution">
    <text evidence="2">The sequence shown here is derived from an EMBL/GenBank/DDBJ whole genome shotgun (WGS) entry which is preliminary data.</text>
</comment>
<evidence type="ECO:0000256" key="1">
    <source>
        <dbReference type="SAM" id="Phobius"/>
    </source>
</evidence>
<name>W5IGD7_SCAIO</name>
<dbReference type="AlphaFoldDB" id="W5IGD7"/>
<keyword evidence="1" id="KW-0812">Transmembrane</keyword>
<feature type="transmembrane region" description="Helical" evidence="1">
    <location>
        <begin position="12"/>
        <end position="33"/>
    </location>
</feature>
<dbReference type="Proteomes" id="UP000005777">
    <property type="component" value="Unassembled WGS sequence"/>
</dbReference>
<evidence type="ECO:0000313" key="2">
    <source>
        <dbReference type="EMBL" id="EFG25944.1"/>
    </source>
</evidence>
<keyword evidence="1" id="KW-0472">Membrane</keyword>
<evidence type="ECO:0000313" key="3">
    <source>
        <dbReference type="Proteomes" id="UP000005777"/>
    </source>
</evidence>
<reference evidence="2 3" key="1">
    <citation type="submission" date="2012-01" db="EMBL/GenBank/DDBJ databases">
        <title>The Genome Sequence of Scardovia inopinata F0304.</title>
        <authorList>
            <consortium name="The Broad Institute Genome Sequencing Platform"/>
            <person name="Earl A."/>
            <person name="Ward D."/>
            <person name="Feldgarden M."/>
            <person name="Gevers D."/>
            <person name="Izard J."/>
            <person name="Baranova O.V."/>
            <person name="Blanton J.M."/>
            <person name="Tanner A.C."/>
            <person name="Dewhirst F.E."/>
            <person name="Young S.K."/>
            <person name="Zeng Q."/>
            <person name="Gargeya S."/>
            <person name="Fitzgerald M."/>
            <person name="Haas B."/>
            <person name="Abouelleil A."/>
            <person name="Alvarado L."/>
            <person name="Arachchi H.M."/>
            <person name="Berlin A."/>
            <person name="Chapman S.B."/>
            <person name="Gearin G."/>
            <person name="Goldberg J."/>
            <person name="Griggs A."/>
            <person name="Gujja S."/>
            <person name="Hansen M."/>
            <person name="Heiman D."/>
            <person name="Howarth C."/>
            <person name="Larimer J."/>
            <person name="Lui A."/>
            <person name="MacDonald P.J."/>
            <person name="McCowen C."/>
            <person name="Montmayeur A."/>
            <person name="Murphy C."/>
            <person name="Neiman D."/>
            <person name="Pearson M."/>
            <person name="Priest M."/>
            <person name="Roberts A."/>
            <person name="Saif S."/>
            <person name="Shea T."/>
            <person name="Sisk P."/>
            <person name="Stolte C."/>
            <person name="Sykes S."/>
            <person name="Wortman J."/>
            <person name="Nusbaum C."/>
            <person name="Birren B."/>
        </authorList>
    </citation>
    <scope>NUCLEOTIDE SEQUENCE [LARGE SCALE GENOMIC DNA]</scope>
    <source>
        <strain evidence="2 3">F0304</strain>
    </source>
</reference>
<dbReference type="RefSeq" id="WP_006293872.1">
    <property type="nucleotide sequence ID" value="NZ_GG770230.1"/>
</dbReference>
<dbReference type="eggNOG" id="ENOG50323V4">
    <property type="taxonomic scope" value="Bacteria"/>
</dbReference>